<dbReference type="EMBL" id="VSRR010016058">
    <property type="protein sequence ID" value="MPC58870.1"/>
    <property type="molecule type" value="Genomic_DNA"/>
</dbReference>
<organism evidence="1 2">
    <name type="scientific">Portunus trituberculatus</name>
    <name type="common">Swimming crab</name>
    <name type="synonym">Neptunus trituberculatus</name>
    <dbReference type="NCBI Taxonomy" id="210409"/>
    <lineage>
        <taxon>Eukaryota</taxon>
        <taxon>Metazoa</taxon>
        <taxon>Ecdysozoa</taxon>
        <taxon>Arthropoda</taxon>
        <taxon>Crustacea</taxon>
        <taxon>Multicrustacea</taxon>
        <taxon>Malacostraca</taxon>
        <taxon>Eumalacostraca</taxon>
        <taxon>Eucarida</taxon>
        <taxon>Decapoda</taxon>
        <taxon>Pleocyemata</taxon>
        <taxon>Brachyura</taxon>
        <taxon>Eubrachyura</taxon>
        <taxon>Portunoidea</taxon>
        <taxon>Portunidae</taxon>
        <taxon>Portuninae</taxon>
        <taxon>Portunus</taxon>
    </lineage>
</organism>
<gene>
    <name evidence="1" type="ORF">E2C01_052880</name>
</gene>
<comment type="caution">
    <text evidence="1">The sequence shown here is derived from an EMBL/GenBank/DDBJ whole genome shotgun (WGS) entry which is preliminary data.</text>
</comment>
<reference evidence="1 2" key="1">
    <citation type="submission" date="2019-05" db="EMBL/GenBank/DDBJ databases">
        <title>Another draft genome of Portunus trituberculatus and its Hox gene families provides insights of decapod evolution.</title>
        <authorList>
            <person name="Jeong J.-H."/>
            <person name="Song I."/>
            <person name="Kim S."/>
            <person name="Choi T."/>
            <person name="Kim D."/>
            <person name="Ryu S."/>
            <person name="Kim W."/>
        </authorList>
    </citation>
    <scope>NUCLEOTIDE SEQUENCE [LARGE SCALE GENOMIC DNA]</scope>
    <source>
        <tissue evidence="1">Muscle</tissue>
    </source>
</reference>
<protein>
    <submittedName>
        <fullName evidence="1">Uncharacterized protein</fullName>
    </submittedName>
</protein>
<evidence type="ECO:0000313" key="1">
    <source>
        <dbReference type="EMBL" id="MPC58870.1"/>
    </source>
</evidence>
<name>A0A5B7GEY7_PORTR</name>
<keyword evidence="2" id="KW-1185">Reference proteome</keyword>
<evidence type="ECO:0000313" key="2">
    <source>
        <dbReference type="Proteomes" id="UP000324222"/>
    </source>
</evidence>
<proteinExistence type="predicted"/>
<dbReference type="Proteomes" id="UP000324222">
    <property type="component" value="Unassembled WGS sequence"/>
</dbReference>
<dbReference type="AlphaFoldDB" id="A0A5B7GEY7"/>
<accession>A0A5B7GEY7</accession>
<sequence>MKESDVYELKWLCEGNILKDKHVNQWVDQLGSTARMRVSK</sequence>